<keyword evidence="1 3" id="KW-0474">Menaquinone biosynthesis</keyword>
<dbReference type="NCBIfam" id="TIGR03695">
    <property type="entry name" value="menH_SHCHC"/>
    <property type="match status" value="1"/>
</dbReference>
<dbReference type="HAMAP" id="MF_01660">
    <property type="entry name" value="MenH"/>
    <property type="match status" value="1"/>
</dbReference>
<dbReference type="InterPro" id="IPR000073">
    <property type="entry name" value="AB_hydrolase_1"/>
</dbReference>
<dbReference type="PANTHER" id="PTHR42916:SF1">
    <property type="entry name" value="PROTEIN PHYLLO, CHLOROPLASTIC"/>
    <property type="match status" value="1"/>
</dbReference>
<evidence type="ECO:0000256" key="1">
    <source>
        <dbReference type="ARBA" id="ARBA00022428"/>
    </source>
</evidence>
<dbReference type="PANTHER" id="PTHR42916">
    <property type="entry name" value="2-SUCCINYL-5-ENOLPYRUVYL-6-HYDROXY-3-CYCLOHEXENE-1-CARBOXYLATE SYNTHASE"/>
    <property type="match status" value="1"/>
</dbReference>
<evidence type="ECO:0000313" key="6">
    <source>
        <dbReference type="Proteomes" id="UP001597380"/>
    </source>
</evidence>
<dbReference type="Proteomes" id="UP001597380">
    <property type="component" value="Unassembled WGS sequence"/>
</dbReference>
<accession>A0ABW4XMQ6</accession>
<comment type="subunit">
    <text evidence="3">Monomer.</text>
</comment>
<evidence type="ECO:0000313" key="5">
    <source>
        <dbReference type="EMBL" id="MFD2096257.1"/>
    </source>
</evidence>
<comment type="pathway">
    <text evidence="3">Quinol/quinone metabolism; menaquinone biosynthesis.</text>
</comment>
<keyword evidence="6" id="KW-1185">Reference proteome</keyword>
<keyword evidence="2 3" id="KW-0456">Lyase</keyword>
<evidence type="ECO:0000256" key="2">
    <source>
        <dbReference type="ARBA" id="ARBA00023239"/>
    </source>
</evidence>
<dbReference type="InterPro" id="IPR022485">
    <property type="entry name" value="SHCHC_synthase_MenH"/>
</dbReference>
<sequence length="265" mass="29839">MSESRTPTLVFLHGFLGSSHEWDVVAKQLAQDYPVLCPDLPGHGLPAANLPDQVDFDSINQWLITYLKQHEVTHYILIGYSLGGRIALHHAVQTAELDDHDSGELVGLILEGANPGLCDAKSRQERLASDIDWSRKLARKPITHVVKEWYQQPMFADLDDAQRKQLIRERGKAWGNSLATVITGLSLGKQQDFREWLTKTQLPIHYIHGEKDSKFADICSEIKQLNSKIVEHSIYGAGHNTHRADPVHFVQTLNNAIQSIENDND</sequence>
<dbReference type="EC" id="4.2.99.20" evidence="3"/>
<proteinExistence type="inferred from homology"/>
<feature type="domain" description="AB hydrolase-1" evidence="4">
    <location>
        <begin position="9"/>
        <end position="248"/>
    </location>
</feature>
<evidence type="ECO:0000259" key="4">
    <source>
        <dbReference type="Pfam" id="PF12697"/>
    </source>
</evidence>
<dbReference type="EMBL" id="JBHUHT010000012">
    <property type="protein sequence ID" value="MFD2096257.1"/>
    <property type="molecule type" value="Genomic_DNA"/>
</dbReference>
<comment type="catalytic activity">
    <reaction evidence="3">
        <text>5-enolpyruvoyl-6-hydroxy-2-succinyl-cyclohex-3-ene-1-carboxylate = (1R,6R)-6-hydroxy-2-succinyl-cyclohexa-2,4-diene-1-carboxylate + pyruvate</text>
        <dbReference type="Rhea" id="RHEA:25597"/>
        <dbReference type="ChEBI" id="CHEBI:15361"/>
        <dbReference type="ChEBI" id="CHEBI:58689"/>
        <dbReference type="ChEBI" id="CHEBI:58818"/>
        <dbReference type="EC" id="4.2.99.20"/>
    </reaction>
</comment>
<dbReference type="SUPFAM" id="SSF53474">
    <property type="entry name" value="alpha/beta-Hydrolases"/>
    <property type="match status" value="1"/>
</dbReference>
<name>A0ABW4XMQ6_9GAMM</name>
<dbReference type="RefSeq" id="WP_345339365.1">
    <property type="nucleotide sequence ID" value="NZ_BAABLI010000008.1"/>
</dbReference>
<organism evidence="5 6">
    <name type="scientific">Corallincola platygyrae</name>
    <dbReference type="NCBI Taxonomy" id="1193278"/>
    <lineage>
        <taxon>Bacteria</taxon>
        <taxon>Pseudomonadati</taxon>
        <taxon>Pseudomonadota</taxon>
        <taxon>Gammaproteobacteria</taxon>
        <taxon>Alteromonadales</taxon>
        <taxon>Psychromonadaceae</taxon>
        <taxon>Corallincola</taxon>
    </lineage>
</organism>
<comment type="caution">
    <text evidence="5">The sequence shown here is derived from an EMBL/GenBank/DDBJ whole genome shotgun (WGS) entry which is preliminary data.</text>
</comment>
<evidence type="ECO:0000256" key="3">
    <source>
        <dbReference type="HAMAP-Rule" id="MF_01660"/>
    </source>
</evidence>
<dbReference type="Pfam" id="PF12697">
    <property type="entry name" value="Abhydrolase_6"/>
    <property type="match status" value="1"/>
</dbReference>
<reference evidence="6" key="1">
    <citation type="journal article" date="2019" name="Int. J. Syst. Evol. Microbiol.">
        <title>The Global Catalogue of Microorganisms (GCM) 10K type strain sequencing project: providing services to taxonomists for standard genome sequencing and annotation.</title>
        <authorList>
            <consortium name="The Broad Institute Genomics Platform"/>
            <consortium name="The Broad Institute Genome Sequencing Center for Infectious Disease"/>
            <person name="Wu L."/>
            <person name="Ma J."/>
        </authorList>
    </citation>
    <scope>NUCLEOTIDE SEQUENCE [LARGE SCALE GENOMIC DNA]</scope>
    <source>
        <strain evidence="6">CGMCC 1.10992</strain>
    </source>
</reference>
<protein>
    <recommendedName>
        <fullName evidence="3">Putative 2-succinyl-6-hydroxy-2,4-cyclohexadiene-1-carboxylate synthase</fullName>
        <shortName evidence="3">SHCHC synthase</shortName>
        <ecNumber evidence="3">4.2.99.20</ecNumber>
    </recommendedName>
</protein>
<dbReference type="InterPro" id="IPR029058">
    <property type="entry name" value="AB_hydrolase_fold"/>
</dbReference>
<comment type="pathway">
    <text evidence="3">Quinol/quinone metabolism; 1,4-dihydroxy-2-naphthoate biosynthesis; 1,4-dihydroxy-2-naphthoate from chorismate: step 3/7.</text>
</comment>
<comment type="similarity">
    <text evidence="3">Belongs to the AB hydrolase superfamily. MenH family.</text>
</comment>
<dbReference type="GO" id="GO:0070205">
    <property type="term" value="F:2-succinyl-6-hydroxy-2,4-cyclohexadiene-1-carboxylate synthase activity"/>
    <property type="evidence" value="ECO:0007669"/>
    <property type="project" value="UniProtKB-EC"/>
</dbReference>
<dbReference type="Gene3D" id="3.40.50.1820">
    <property type="entry name" value="alpha/beta hydrolase"/>
    <property type="match status" value="1"/>
</dbReference>
<gene>
    <name evidence="3 5" type="primary">menH</name>
    <name evidence="5" type="ORF">ACFSJ3_09710</name>
</gene>
<comment type="function">
    <text evidence="3">Catalyzes a proton abstraction reaction that results in 2,5-elimination of pyruvate from 2-succinyl-5-enolpyruvyl-6-hydroxy-3-cyclohexene-1-carboxylate (SEPHCHC) and the formation of 2-succinyl-6-hydroxy-2,4-cyclohexadiene-1-carboxylate (SHCHC).</text>
</comment>